<reference evidence="1 2" key="1">
    <citation type="submission" date="2020-08" db="EMBL/GenBank/DDBJ databases">
        <title>Genomic Encyclopedia of Type Strains, Phase IV (KMG-V): Genome sequencing to study the core and pangenomes of soil and plant-associated prokaryotes.</title>
        <authorList>
            <person name="Whitman W."/>
        </authorList>
    </citation>
    <scope>NUCLEOTIDE SEQUENCE [LARGE SCALE GENOMIC DNA]</scope>
    <source>
        <strain evidence="1 2">ANJLi2</strain>
    </source>
</reference>
<protein>
    <submittedName>
        <fullName evidence="1">Uncharacterized protein</fullName>
    </submittedName>
</protein>
<accession>A0ABR6PL36</accession>
<sequence>MKQLTILFALIAFISHSPKEQFKIYGGKNHDQFLGCMTCDDEDSNSIWSSYSDYGSMHNPNSIWNPDGKYGSKTSNYSVFNEKAKYPPIILDENGKPYGYFTVNKKFPKRASNRMTEYICKWRDEIVEDIPGHYKMAFGIKYKK</sequence>
<proteinExistence type="predicted"/>
<gene>
    <name evidence="1" type="ORF">HDF23_003225</name>
</gene>
<comment type="caution">
    <text evidence="1">The sequence shown here is derived from an EMBL/GenBank/DDBJ whole genome shotgun (WGS) entry which is preliminary data.</text>
</comment>
<name>A0ABR6PL36_9SPHI</name>
<dbReference type="RefSeq" id="WP_076373976.1">
    <property type="nucleotide sequence ID" value="NZ_FTMG01000006.1"/>
</dbReference>
<keyword evidence="2" id="KW-1185">Reference proteome</keyword>
<evidence type="ECO:0000313" key="1">
    <source>
        <dbReference type="EMBL" id="MBB6110469.1"/>
    </source>
</evidence>
<dbReference type="EMBL" id="JACHCB010000007">
    <property type="protein sequence ID" value="MBB6110469.1"/>
    <property type="molecule type" value="Genomic_DNA"/>
</dbReference>
<evidence type="ECO:0000313" key="2">
    <source>
        <dbReference type="Proteomes" id="UP000541583"/>
    </source>
</evidence>
<organism evidence="1 2">
    <name type="scientific">Mucilaginibacter lappiensis</name>
    <dbReference type="NCBI Taxonomy" id="354630"/>
    <lineage>
        <taxon>Bacteria</taxon>
        <taxon>Pseudomonadati</taxon>
        <taxon>Bacteroidota</taxon>
        <taxon>Sphingobacteriia</taxon>
        <taxon>Sphingobacteriales</taxon>
        <taxon>Sphingobacteriaceae</taxon>
        <taxon>Mucilaginibacter</taxon>
    </lineage>
</organism>
<dbReference type="Proteomes" id="UP000541583">
    <property type="component" value="Unassembled WGS sequence"/>
</dbReference>